<dbReference type="EMBL" id="LT629792">
    <property type="protein sequence ID" value="SDT98909.1"/>
    <property type="molecule type" value="Genomic_DNA"/>
</dbReference>
<evidence type="ECO:0000256" key="5">
    <source>
        <dbReference type="ARBA" id="ARBA00013189"/>
    </source>
</evidence>
<dbReference type="InterPro" id="IPR001509">
    <property type="entry name" value="Epimerase_deHydtase"/>
</dbReference>
<evidence type="ECO:0000256" key="9">
    <source>
        <dbReference type="ARBA" id="ARBA00023277"/>
    </source>
</evidence>
<dbReference type="Proteomes" id="UP000198976">
    <property type="component" value="Chromosome I"/>
</dbReference>
<evidence type="ECO:0000313" key="13">
    <source>
        <dbReference type="EMBL" id="SDT98909.1"/>
    </source>
</evidence>
<evidence type="ECO:0000256" key="11">
    <source>
        <dbReference type="ARBA" id="ARBA00033067"/>
    </source>
</evidence>
<comment type="similarity">
    <text evidence="4">Belongs to the NAD(P)-dependent epimerase/dehydratase family.</text>
</comment>
<keyword evidence="7" id="KW-0520">NAD</keyword>
<evidence type="ECO:0000256" key="2">
    <source>
        <dbReference type="ARBA" id="ARBA00001911"/>
    </source>
</evidence>
<evidence type="ECO:0000256" key="3">
    <source>
        <dbReference type="ARBA" id="ARBA00004947"/>
    </source>
</evidence>
<dbReference type="PANTHER" id="PTHR43725">
    <property type="entry name" value="UDP-GLUCOSE 4-EPIMERASE"/>
    <property type="match status" value="1"/>
</dbReference>
<evidence type="ECO:0000256" key="10">
    <source>
        <dbReference type="ARBA" id="ARBA00031367"/>
    </source>
</evidence>
<comment type="cofactor">
    <cofactor evidence="2">
        <name>NAD(+)</name>
        <dbReference type="ChEBI" id="CHEBI:57540"/>
    </cofactor>
</comment>
<gene>
    <name evidence="13" type="ORF">SAMN04489714_1455</name>
</gene>
<evidence type="ECO:0000256" key="4">
    <source>
        <dbReference type="ARBA" id="ARBA00007637"/>
    </source>
</evidence>
<protein>
    <recommendedName>
        <fullName evidence="6">UDP-glucose 4-epimerase</fullName>
        <ecNumber evidence="5">5.1.3.2</ecNumber>
    </recommendedName>
    <alternativeName>
        <fullName evidence="11">Galactowaldenase</fullName>
    </alternativeName>
    <alternativeName>
        <fullName evidence="10">UDP-galactose 4-epimerase</fullName>
    </alternativeName>
</protein>
<dbReference type="InterPro" id="IPR005886">
    <property type="entry name" value="UDP_G4E"/>
</dbReference>
<feature type="domain" description="NAD-dependent epimerase/dehydratase" evidence="12">
    <location>
        <begin position="3"/>
        <end position="251"/>
    </location>
</feature>
<organism evidence="13 14">
    <name type="scientific">Schaalia radingae</name>
    <dbReference type="NCBI Taxonomy" id="131110"/>
    <lineage>
        <taxon>Bacteria</taxon>
        <taxon>Bacillati</taxon>
        <taxon>Actinomycetota</taxon>
        <taxon>Actinomycetes</taxon>
        <taxon>Actinomycetales</taxon>
        <taxon>Actinomycetaceae</taxon>
        <taxon>Schaalia</taxon>
    </lineage>
</organism>
<dbReference type="NCBIfam" id="TIGR01179">
    <property type="entry name" value="galE"/>
    <property type="match status" value="1"/>
</dbReference>
<comment type="pathway">
    <text evidence="3">Carbohydrate metabolism; galactose metabolism.</text>
</comment>
<accession>A0ABY0V942</accession>
<dbReference type="RefSeq" id="WP_092648732.1">
    <property type="nucleotide sequence ID" value="NZ_LT629792.1"/>
</dbReference>
<keyword evidence="9" id="KW-0119">Carbohydrate metabolism</keyword>
<dbReference type="Gene3D" id="3.90.25.10">
    <property type="entry name" value="UDP-galactose 4-epimerase, domain 1"/>
    <property type="match status" value="1"/>
</dbReference>
<proteinExistence type="inferred from homology"/>
<keyword evidence="8" id="KW-0413">Isomerase</keyword>
<evidence type="ECO:0000313" key="14">
    <source>
        <dbReference type="Proteomes" id="UP000198976"/>
    </source>
</evidence>
<dbReference type="Pfam" id="PF01370">
    <property type="entry name" value="Epimerase"/>
    <property type="match status" value="1"/>
</dbReference>
<dbReference type="EC" id="5.1.3.2" evidence="5"/>
<dbReference type="PANTHER" id="PTHR43725:SF53">
    <property type="entry name" value="UDP-ARABINOSE 4-EPIMERASE 1"/>
    <property type="match status" value="1"/>
</dbReference>
<name>A0ABY0V942_9ACTO</name>
<evidence type="ECO:0000256" key="8">
    <source>
        <dbReference type="ARBA" id="ARBA00023235"/>
    </source>
</evidence>
<evidence type="ECO:0000256" key="6">
    <source>
        <dbReference type="ARBA" id="ARBA00018569"/>
    </source>
</evidence>
<evidence type="ECO:0000259" key="12">
    <source>
        <dbReference type="Pfam" id="PF01370"/>
    </source>
</evidence>
<evidence type="ECO:0000256" key="7">
    <source>
        <dbReference type="ARBA" id="ARBA00023027"/>
    </source>
</evidence>
<sequence>MSILVCGGAGYIGAHVVRLLQQRGERVIVVDDLSYGTADRIGDAKLIKIDCASDEARGVLTNAMVDEDVDAVIHFAARKQVGESVERPAWYYQQNIGGLANMLLAMQDAGVTRMIFSSSAAVYGMPPVEVVPENIDKKPINPYGETKLIAEWMMADCERAWDLNWIGLRYFNVAGAGWNDLEDPATLNLIPMVLDRISKGESAKIFGTDYPTPDGTCIRDYIHVRDLAQAHIAALDALEDGKPEHRVFNVGTGKGTSVREIIDGLREVSGWDFPVEELDRRAGDPPQLIGDSSRIRKDLNWTPELDVHDILSSAWEAWQAGPRHFEVPASK</sequence>
<evidence type="ECO:0000256" key="1">
    <source>
        <dbReference type="ARBA" id="ARBA00000083"/>
    </source>
</evidence>
<dbReference type="SUPFAM" id="SSF51735">
    <property type="entry name" value="NAD(P)-binding Rossmann-fold domains"/>
    <property type="match status" value="1"/>
</dbReference>
<comment type="catalytic activity">
    <reaction evidence="1">
        <text>UDP-alpha-D-glucose = UDP-alpha-D-galactose</text>
        <dbReference type="Rhea" id="RHEA:22168"/>
        <dbReference type="ChEBI" id="CHEBI:58885"/>
        <dbReference type="ChEBI" id="CHEBI:66914"/>
        <dbReference type="EC" id="5.1.3.2"/>
    </reaction>
</comment>
<reference evidence="13 14" key="1">
    <citation type="submission" date="2016-10" db="EMBL/GenBank/DDBJ databases">
        <authorList>
            <person name="Varghese N."/>
            <person name="Submissions S."/>
        </authorList>
    </citation>
    <scope>NUCLEOTIDE SEQUENCE [LARGE SCALE GENOMIC DNA]</scope>
    <source>
        <strain evidence="13 14">DSM 9169</strain>
    </source>
</reference>
<dbReference type="InterPro" id="IPR036291">
    <property type="entry name" value="NAD(P)-bd_dom_sf"/>
</dbReference>
<dbReference type="Gene3D" id="3.40.50.720">
    <property type="entry name" value="NAD(P)-binding Rossmann-like Domain"/>
    <property type="match status" value="1"/>
</dbReference>
<keyword evidence="14" id="KW-1185">Reference proteome</keyword>